<dbReference type="Pfam" id="PF00005">
    <property type="entry name" value="ABC_tran"/>
    <property type="match status" value="1"/>
</dbReference>
<accession>A0A1N7PZ86</accession>
<reference evidence="6" key="1">
    <citation type="submission" date="2017-01" db="EMBL/GenBank/DDBJ databases">
        <authorList>
            <person name="Varghese N."/>
            <person name="Submissions S."/>
        </authorList>
    </citation>
    <scope>NUCLEOTIDE SEQUENCE [LARGE SCALE GENOMIC DNA]</scope>
    <source>
        <strain evidence="6">DSM 46698</strain>
    </source>
</reference>
<dbReference type="AlphaFoldDB" id="A0A1N7PZ86"/>
<evidence type="ECO:0000259" key="4">
    <source>
        <dbReference type="PROSITE" id="PS50893"/>
    </source>
</evidence>
<evidence type="ECO:0000313" key="5">
    <source>
        <dbReference type="EMBL" id="SIT15920.1"/>
    </source>
</evidence>
<feature type="domain" description="ABC transporter" evidence="4">
    <location>
        <begin position="8"/>
        <end position="248"/>
    </location>
</feature>
<dbReference type="Gene3D" id="3.40.50.300">
    <property type="entry name" value="P-loop containing nucleotide triphosphate hydrolases"/>
    <property type="match status" value="1"/>
</dbReference>
<dbReference type="InterPro" id="IPR003439">
    <property type="entry name" value="ABC_transporter-like_ATP-bd"/>
</dbReference>
<dbReference type="SUPFAM" id="SSF52540">
    <property type="entry name" value="P-loop containing nucleoside triphosphate hydrolases"/>
    <property type="match status" value="1"/>
</dbReference>
<proteinExistence type="predicted"/>
<gene>
    <name evidence="5" type="ORF">SAMN05421761_12338</name>
</gene>
<dbReference type="Proteomes" id="UP000186026">
    <property type="component" value="Unassembled WGS sequence"/>
</dbReference>
<dbReference type="PANTHER" id="PTHR42734">
    <property type="entry name" value="METAL TRANSPORT SYSTEM ATP-BINDING PROTEIN TM_0124-RELATED"/>
    <property type="match status" value="1"/>
</dbReference>
<keyword evidence="6" id="KW-1185">Reference proteome</keyword>
<dbReference type="RefSeq" id="WP_076503008.1">
    <property type="nucleotide sequence ID" value="NZ_FTOP01000023.1"/>
</dbReference>
<protein>
    <submittedName>
        <fullName evidence="5">Iron complex transport system ATP-binding protein</fullName>
    </submittedName>
</protein>
<keyword evidence="1" id="KW-0813">Transport</keyword>
<keyword evidence="2" id="KW-0547">Nucleotide-binding</keyword>
<dbReference type="GO" id="GO:0016887">
    <property type="term" value="F:ATP hydrolysis activity"/>
    <property type="evidence" value="ECO:0007669"/>
    <property type="project" value="InterPro"/>
</dbReference>
<evidence type="ECO:0000256" key="2">
    <source>
        <dbReference type="ARBA" id="ARBA00022741"/>
    </source>
</evidence>
<evidence type="ECO:0000256" key="3">
    <source>
        <dbReference type="ARBA" id="ARBA00022840"/>
    </source>
</evidence>
<dbReference type="PANTHER" id="PTHR42734:SF21">
    <property type="entry name" value="IRON ABC TRANSPORTER, ATP-BINDING PROTEIN"/>
    <property type="match status" value="1"/>
</dbReference>
<dbReference type="GO" id="GO:0005524">
    <property type="term" value="F:ATP binding"/>
    <property type="evidence" value="ECO:0007669"/>
    <property type="project" value="UniProtKB-KW"/>
</dbReference>
<evidence type="ECO:0000256" key="1">
    <source>
        <dbReference type="ARBA" id="ARBA00022448"/>
    </source>
</evidence>
<keyword evidence="3 5" id="KW-0067">ATP-binding</keyword>
<dbReference type="CDD" id="cd03214">
    <property type="entry name" value="ABC_Iron-Siderophores_B12_Hemin"/>
    <property type="match status" value="1"/>
</dbReference>
<dbReference type="SMART" id="SM00382">
    <property type="entry name" value="AAA"/>
    <property type="match status" value="1"/>
</dbReference>
<evidence type="ECO:0000313" key="6">
    <source>
        <dbReference type="Proteomes" id="UP000186026"/>
    </source>
</evidence>
<dbReference type="InterPro" id="IPR003593">
    <property type="entry name" value="AAA+_ATPase"/>
</dbReference>
<sequence length="330" mass="36960">MSRRDIILQAEGLSIGYGSKSQAAMIAEELSFKLEKGQLTCLLGPNGVGKSTLIKTILGQIAPLKGSIKMNGKPLLNIGYKELSKSIAVVLTEKVRLGNLTVRDLVALGRTPHTNWLGSLSKQDQLIIDRAIRLTHISYIQDKVLSELSDGQLQKAMIARALAQDGDLLILDEPTAHLDLINRFEVMQLLRNIAHEEEKAILLVTHDLDIAIDTADEFWLMQCGLPLVIGTPEDLIVNGQINLLLPSERLSFDKMTGKVLTSSDVNYPLMEGGDYLIFWMKLFLRKIHSTKVNSISKISIIDDPFSIYIEKQENHFRFETFNDFKSFLKD</sequence>
<dbReference type="InterPro" id="IPR050153">
    <property type="entry name" value="Metal_Ion_Import_ABC"/>
</dbReference>
<dbReference type="PROSITE" id="PS50893">
    <property type="entry name" value="ABC_TRANSPORTER_2"/>
    <property type="match status" value="1"/>
</dbReference>
<dbReference type="InterPro" id="IPR027417">
    <property type="entry name" value="P-loop_NTPase"/>
</dbReference>
<organism evidence="5 6">
    <name type="scientific">Belliella pelovolcani</name>
    <dbReference type="NCBI Taxonomy" id="529505"/>
    <lineage>
        <taxon>Bacteria</taxon>
        <taxon>Pseudomonadati</taxon>
        <taxon>Bacteroidota</taxon>
        <taxon>Cytophagia</taxon>
        <taxon>Cytophagales</taxon>
        <taxon>Cyclobacteriaceae</taxon>
        <taxon>Belliella</taxon>
    </lineage>
</organism>
<dbReference type="STRING" id="529505.SAMN05421761_12338"/>
<dbReference type="EMBL" id="FTOP01000023">
    <property type="protein sequence ID" value="SIT15920.1"/>
    <property type="molecule type" value="Genomic_DNA"/>
</dbReference>
<name>A0A1N7PZ86_9BACT</name>